<dbReference type="SUPFAM" id="SSF48008">
    <property type="entry name" value="GntR ligand-binding domain-like"/>
    <property type="match status" value="1"/>
</dbReference>
<name>A0A370LA74_9HYPH</name>
<feature type="domain" description="HTH gntR-type" evidence="4">
    <location>
        <begin position="18"/>
        <end position="86"/>
    </location>
</feature>
<dbReference type="PRINTS" id="PR00035">
    <property type="entry name" value="HTHGNTR"/>
</dbReference>
<dbReference type="GO" id="GO:0003677">
    <property type="term" value="F:DNA binding"/>
    <property type="evidence" value="ECO:0007669"/>
    <property type="project" value="UniProtKB-KW"/>
</dbReference>
<dbReference type="GO" id="GO:0003700">
    <property type="term" value="F:DNA-binding transcription factor activity"/>
    <property type="evidence" value="ECO:0007669"/>
    <property type="project" value="InterPro"/>
</dbReference>
<comment type="caution">
    <text evidence="5">The sequence shown here is derived from an EMBL/GenBank/DDBJ whole genome shotgun (WGS) entry which is preliminary data.</text>
</comment>
<dbReference type="InterPro" id="IPR011711">
    <property type="entry name" value="GntR_C"/>
</dbReference>
<evidence type="ECO:0000256" key="3">
    <source>
        <dbReference type="ARBA" id="ARBA00023163"/>
    </source>
</evidence>
<keyword evidence="2" id="KW-0238">DNA-binding</keyword>
<sequence length="250" mass="26201">MSSSTQPALVSIPPSSRKSLVTTLVQELEGRIEDGRLKPGDRLPSEAVLAISAGVSRTVVREAVASLKAAGLIETRQGSGAFVLEAPKKQVFLGGIERATVEDILSVLELRLAVEVECAALAAARRTDEDIAALDRAIAAMSASDSFSDAGVSADLAFHHALARATGNAYFVEFLKYLGEFAVPRRHMVGRTKNLGDVGAYMAMVDAEHRAIRNAVAAQDSALAAAAMRGHLAGSRARYSTLIKAGSAAT</sequence>
<proteinExistence type="predicted"/>
<evidence type="ECO:0000313" key="6">
    <source>
        <dbReference type="Proteomes" id="UP000255207"/>
    </source>
</evidence>
<dbReference type="PANTHER" id="PTHR43537:SF44">
    <property type="entry name" value="GNTR FAMILY REGULATORY PROTEIN"/>
    <property type="match status" value="1"/>
</dbReference>
<evidence type="ECO:0000256" key="1">
    <source>
        <dbReference type="ARBA" id="ARBA00023015"/>
    </source>
</evidence>
<dbReference type="InterPro" id="IPR036388">
    <property type="entry name" value="WH-like_DNA-bd_sf"/>
</dbReference>
<dbReference type="AlphaFoldDB" id="A0A370LA74"/>
<keyword evidence="6" id="KW-1185">Reference proteome</keyword>
<dbReference type="InterPro" id="IPR000524">
    <property type="entry name" value="Tscrpt_reg_HTH_GntR"/>
</dbReference>
<dbReference type="Gene3D" id="1.20.120.530">
    <property type="entry name" value="GntR ligand-binding domain-like"/>
    <property type="match status" value="1"/>
</dbReference>
<organism evidence="5 6">
    <name type="scientific">Bosea caraganae</name>
    <dbReference type="NCBI Taxonomy" id="2763117"/>
    <lineage>
        <taxon>Bacteria</taxon>
        <taxon>Pseudomonadati</taxon>
        <taxon>Pseudomonadota</taxon>
        <taxon>Alphaproteobacteria</taxon>
        <taxon>Hyphomicrobiales</taxon>
        <taxon>Boseaceae</taxon>
        <taxon>Bosea</taxon>
    </lineage>
</organism>
<dbReference type="Proteomes" id="UP000255207">
    <property type="component" value="Unassembled WGS sequence"/>
</dbReference>
<dbReference type="Gene3D" id="1.10.10.10">
    <property type="entry name" value="Winged helix-like DNA-binding domain superfamily/Winged helix DNA-binding domain"/>
    <property type="match status" value="1"/>
</dbReference>
<evidence type="ECO:0000313" key="5">
    <source>
        <dbReference type="EMBL" id="RDJ28119.1"/>
    </source>
</evidence>
<dbReference type="EMBL" id="QQTP01000002">
    <property type="protein sequence ID" value="RDJ28119.1"/>
    <property type="molecule type" value="Genomic_DNA"/>
</dbReference>
<dbReference type="SMART" id="SM00895">
    <property type="entry name" value="FCD"/>
    <property type="match status" value="1"/>
</dbReference>
<dbReference type="PROSITE" id="PS50949">
    <property type="entry name" value="HTH_GNTR"/>
    <property type="match status" value="1"/>
</dbReference>
<evidence type="ECO:0000259" key="4">
    <source>
        <dbReference type="PROSITE" id="PS50949"/>
    </source>
</evidence>
<dbReference type="CDD" id="cd07377">
    <property type="entry name" value="WHTH_GntR"/>
    <property type="match status" value="1"/>
</dbReference>
<dbReference type="InterPro" id="IPR036390">
    <property type="entry name" value="WH_DNA-bd_sf"/>
</dbReference>
<evidence type="ECO:0000256" key="2">
    <source>
        <dbReference type="ARBA" id="ARBA00023125"/>
    </source>
</evidence>
<reference evidence="6" key="1">
    <citation type="submission" date="2018-07" db="EMBL/GenBank/DDBJ databases">
        <authorList>
            <person name="Safronova V.I."/>
            <person name="Chirak E.R."/>
            <person name="Sazanova A.L."/>
        </authorList>
    </citation>
    <scope>NUCLEOTIDE SEQUENCE [LARGE SCALE GENOMIC DNA]</scope>
    <source>
        <strain evidence="6">RCAM04685</strain>
    </source>
</reference>
<dbReference type="PANTHER" id="PTHR43537">
    <property type="entry name" value="TRANSCRIPTIONAL REGULATOR, GNTR FAMILY"/>
    <property type="match status" value="1"/>
</dbReference>
<dbReference type="Pfam" id="PF00392">
    <property type="entry name" value="GntR"/>
    <property type="match status" value="1"/>
</dbReference>
<dbReference type="InterPro" id="IPR008920">
    <property type="entry name" value="TF_FadR/GntR_C"/>
</dbReference>
<accession>A0A370LA74</accession>
<gene>
    <name evidence="5" type="ORF">DWE98_05870</name>
</gene>
<keyword evidence="1" id="KW-0805">Transcription regulation</keyword>
<keyword evidence="3" id="KW-0804">Transcription</keyword>
<protein>
    <submittedName>
        <fullName evidence="5">FadR family transcriptional regulator</fullName>
    </submittedName>
</protein>
<dbReference type="OrthoDB" id="9805385at2"/>
<dbReference type="Pfam" id="PF07729">
    <property type="entry name" value="FCD"/>
    <property type="match status" value="1"/>
</dbReference>
<dbReference type="SUPFAM" id="SSF46785">
    <property type="entry name" value="Winged helix' DNA-binding domain"/>
    <property type="match status" value="1"/>
</dbReference>
<dbReference type="SMART" id="SM00345">
    <property type="entry name" value="HTH_GNTR"/>
    <property type="match status" value="1"/>
</dbReference>